<feature type="region of interest" description="Disordered" evidence="9">
    <location>
        <begin position="498"/>
        <end position="536"/>
    </location>
</feature>
<feature type="binding site" evidence="8">
    <location>
        <position position="387"/>
    </location>
    <ligand>
        <name>Zn(2+)</name>
        <dbReference type="ChEBI" id="CHEBI:29105"/>
    </ligand>
</feature>
<feature type="compositionally biased region" description="Polar residues" evidence="9">
    <location>
        <begin position="517"/>
        <end position="528"/>
    </location>
</feature>
<evidence type="ECO:0000259" key="10">
    <source>
        <dbReference type="Pfam" id="PF04998"/>
    </source>
</evidence>
<accession>A0A6H1XEB4</accession>
<dbReference type="Gene3D" id="1.10.132.30">
    <property type="match status" value="1"/>
</dbReference>
<feature type="binding site" evidence="8">
    <location>
        <position position="303"/>
    </location>
    <ligand>
        <name>Zn(2+)</name>
        <dbReference type="ChEBI" id="CHEBI:29105"/>
    </ligand>
</feature>
<gene>
    <name evidence="8 12" type="primary">rpoC2</name>
</gene>
<reference evidence="12" key="1">
    <citation type="submission" date="2019-11" db="EMBL/GenBank/DDBJ databases">
        <title>The Chloroplast Genome of the Green Alga Chaetophora sp.</title>
        <authorList>
            <person name="Liu B."/>
        </authorList>
    </citation>
    <scope>NUCLEOTIDE SEQUENCE</scope>
</reference>
<evidence type="ECO:0000256" key="4">
    <source>
        <dbReference type="ARBA" id="ARBA00022695"/>
    </source>
</evidence>
<dbReference type="PANTHER" id="PTHR19376:SF68">
    <property type="entry name" value="DNA-DIRECTED RNA POLYMERASE SUBUNIT BETA"/>
    <property type="match status" value="1"/>
</dbReference>
<dbReference type="CDD" id="cd02655">
    <property type="entry name" value="RNAP_beta'_C"/>
    <property type="match status" value="1"/>
</dbReference>
<evidence type="ECO:0000256" key="1">
    <source>
        <dbReference type="ARBA" id="ARBA00022478"/>
    </source>
</evidence>
<dbReference type="HAMAP" id="MF_01324">
    <property type="entry name" value="RNApol_bact_RpoC2"/>
    <property type="match status" value="1"/>
</dbReference>
<organism evidence="12">
    <name type="scientific">Chaetophora sp. FACHB-2423</name>
    <dbReference type="NCBI Taxonomy" id="2725789"/>
    <lineage>
        <taxon>Eukaryota</taxon>
        <taxon>Viridiplantae</taxon>
        <taxon>Chlorophyta</taxon>
        <taxon>core chlorophytes</taxon>
        <taxon>Chlorophyceae</taxon>
        <taxon>OCC clade</taxon>
        <taxon>Chaetophorales</taxon>
        <taxon>Chaetophoraceae</taxon>
        <taxon>Chaetophora</taxon>
    </lineage>
</organism>
<dbReference type="InterPro" id="IPR042102">
    <property type="entry name" value="RNA_pol_Rpb1_3_sf"/>
</dbReference>
<dbReference type="NCBIfam" id="TIGR02388">
    <property type="entry name" value="rpoC2_cyan"/>
    <property type="match status" value="1"/>
</dbReference>
<dbReference type="GO" id="GO:0000428">
    <property type="term" value="C:DNA-directed RNA polymerase complex"/>
    <property type="evidence" value="ECO:0007669"/>
    <property type="project" value="UniProtKB-KW"/>
</dbReference>
<dbReference type="GO" id="GO:0009507">
    <property type="term" value="C:chloroplast"/>
    <property type="evidence" value="ECO:0007669"/>
    <property type="project" value="UniProtKB-SubCell"/>
</dbReference>
<sequence>MYLYKAIKNHNIQISRLKKRNYENEKESVLTRFSRSHNSFFFKPKNSSYGDIFSNFSLKYSRVMPCDAALKKLIRTDSKIVSFATKELPQVFWNLSFNKGILKNFVFWCFVNYGQRETIKILEKLQIIGFGYATKAGISLSIDDLKIPPTKAMLLADADKSIEAGFLSYKKAQLTGLERFQRIIETWHKTSENLKDEMINNFRQTDSLNPVYMMAFSGARGNISQVRQLVAMRGLMSDPQGKILSFPIRSNFREGLTLTEYVISCYGARKGVVDTALRTANAGYLTRRLVDVAQHVIVLNFDCGTKKGFYLTEMKKFNKTLYPLRQRLLGRVLAAHLYNINPFFPKRQIKNEELQIVAFRNQEISEPVADKISKITNKVFIRSPLTCDTPRLVCQLCYGWSLSEGYLVSIGEAVGIIAAQSIGEPGTQLTMRTFHTGGVFAGEMFDQLISPYDGVVQYSSSIPGTLVRTTQGKIAFLTKVEGKLSIFAPLPLSSAEREEKHNSSLISSSNNNQNSSPRGTPSNRTNQSHHTDGKKSPLFEGGSFPLEAKTFSQKSYKLPAYTLLFLRNNETILKDQLIAELAFLSSKGKKKGEIAEFIVKSEIEGQLYSGSVNILEKYSDYNDILTKSLDWGSVWILSGKICQLPVNSSFFALPGDLVDKNAILSQIQWVLPMKSLLDTNSLLKQNRNKEIYFDFNLNKNKWFQKRNLETLNTLFNLKFEIKKKNRTKKRFFKKADFFSDFQAPFLTNVSSKKKLEIFSNFSVPSKKVLSYYPFVYLAKLGEKKFKLLSDFYPNLMLRKNSKSFEKISFNKDKSLLFKLKIRPIYEFTKLEKKTKAKEESKKTQLMKSVRHSARLFPVQMGKNLERKMGKRKSKAFSFSQPKWSTFNAIFPLQHSRFSTNDPIEKNAQSHLTSVFKTTGASKSLKNKAQLFVGFNSQALKKNESLLPILSFAPRSRLFPILKQNNSVLPRISNQIEDLFDLKNKININLPLIFLCIDNIYYKKVGYFFSFKLKKKLGFSSKKKLKIFSSFSETAFLKRMVSLQKKDWKDESLNAPVCRSKAFYNQDRGQKKFNRWEAKKDKASLFLFPSYGARCSSFFAENKAFHFNSLCQDIFFVPTLLEQRNISFTKKKTRFKQKNYISNQLLHWFPKSYLTRKGGICIYLLTHDFFCHYINFKSFSFASEKKKGNLIENVDVEINNSVSSNLLAKIFWVNQDYKKKKLYSLKFFFYSKFLEQLRACPINLKRQIYKLSVTEKNKLNARKLKERTEKQDWSEYGSFRLYTTSLVPKSSFSLTSLFFTTVAFHRVLNSVINLEKALDKNNFVRKRNHQSLQYKTTHIKKYQDSSLRLNFYKNLTYYCSKNKNFKNFKNLSSRKSTSSQGLTEPALSQLQRKSSVNSLFFPTQLNEQFSNSIFIIGGSGFFLSHSKNNIFYTTNKKKYSFFSLKKTNIIKKSLNNNSIMNSFIYKPQKFLNTIGFGNRQTGKQTWDRLTGKQSCLLSRLSAPPFDGGSFPLHKKFFLPGHKIVDDISFDNFLIYVECIPLCRLSSLSKTIYKTEFKKREKVLRFGLLNGKVNSFTSPFSNFPCFNLKKLIINKLPRFIKTSQFLSNISSLSLENPTFISRDAPSGARAKLFTLTSNGTVKRPQSSSFSPFVLLITKVLEYPVYKPNHYKNLLYNSQKTAEQSFFHYSCKVKSKMLNKIFKNNYHSNILNKQKSSLRLLDKFPNIDLVVALKCKGLQNDLMENFLQKPLNLNLYLRLKKQKSGTLRHFRGQKKLTHETEKESVLRLSSRSQESVFLNERLKKTDNFLLKPTNGKVKKDKWEKDKATKDKASLYSENGKANSFASPLIGPMFTLPFVEPKQKISSRERKTSESFSSQIKILPFTASREKKLAFFSHFAFNFISKKSLKTENKLLEILAYGKKSLLKRTAKDRQDKSSTSFFSQPSFSIFFGKTFSKSLCMKFFSKNSIQLIELVLVGLQKNSLNNKIIGLTVFNFFQKTKLKEEEKKKRQLLFFSHIARKKNSDFFFTRSFKSITLEQRSYASFAIPDSPLGVRLFSPRGESGVQTFLNPDFQSHSNVHGSKINKTFNSKASVFYFLDKKLKKQTRIQPKFIVSTFEKSDFSFDLLGKTKKKYSIIGKSSGSCFTTFNYENIKIMNNNISQSILQPSFYFNYYQKSPFGYYLINNLNLFAPFSFSFSIFFSRSNNTVQNYFLFYKLLAMFNQPDFGKKSKEKRELKLLQAYEQSISYFSLISSFFQQPCFHAFFTQQVSFGYNEQKNVNQQNVTFSKKVGTLREGKVGLSPLLHSTVYFKKDSLSEQGEIALTRYLSPFLGEILRHENYYWSQNTQKNRYLLLTKKDQISFFSNNSNIQKETSNNFSVGTENFFPPLKNNLTLGEFLTKGDYFTLKSQNSIISSESGLIIHLNKSKITLRKAQSFFLSPNCIFHYSHGDLVEKNKSILSLPYEQLKTGDIVQGIPKVEQLLEARSTFKGKEEEDNLHKLLKYVFELYKIKFSLKLSVRKSFSFIQLILVNSVQRIYRSQGVSISDKHLEVIVKQMTSKVQITSRGDSSFFRGEHVDLYIVETWNALHPQIKKICYKPILLGISRSSLEVNSFLSAASFQHTKKVLSRSAFKTNIDFLNGLKENVIIGNLISAGTGNLNN</sequence>
<comment type="cofactor">
    <cofactor evidence="8">
        <name>Zn(2+)</name>
        <dbReference type="ChEBI" id="CHEBI:29105"/>
    </cofactor>
    <text evidence="8">Binds 1 Zn(2+) ion per subunit.</text>
</comment>
<evidence type="ECO:0000256" key="6">
    <source>
        <dbReference type="ARBA" id="ARBA00022833"/>
    </source>
</evidence>
<comment type="catalytic activity">
    <reaction evidence="8">
        <text>RNA(n) + a ribonucleoside 5'-triphosphate = RNA(n+1) + diphosphate</text>
        <dbReference type="Rhea" id="RHEA:21248"/>
        <dbReference type="Rhea" id="RHEA-COMP:14527"/>
        <dbReference type="Rhea" id="RHEA-COMP:17342"/>
        <dbReference type="ChEBI" id="CHEBI:33019"/>
        <dbReference type="ChEBI" id="CHEBI:61557"/>
        <dbReference type="ChEBI" id="CHEBI:140395"/>
        <dbReference type="EC" id="2.7.7.6"/>
    </reaction>
</comment>
<keyword evidence="12" id="KW-0150">Chloroplast</keyword>
<feature type="compositionally biased region" description="Low complexity" evidence="9">
    <location>
        <begin position="503"/>
        <end position="516"/>
    </location>
</feature>
<dbReference type="Gene3D" id="1.10.274.100">
    <property type="entry name" value="RNA polymerase Rpb1, domain 3"/>
    <property type="match status" value="1"/>
</dbReference>
<evidence type="ECO:0000256" key="5">
    <source>
        <dbReference type="ARBA" id="ARBA00022723"/>
    </source>
</evidence>
<evidence type="ECO:0000313" key="12">
    <source>
        <dbReference type="EMBL" id="QJA13817.1"/>
    </source>
</evidence>
<dbReference type="InterPro" id="IPR045867">
    <property type="entry name" value="DNA-dir_RpoC_beta_prime"/>
</dbReference>
<comment type="function">
    <text evidence="8">DNA-dependent RNA polymerase catalyzes the transcription of DNA into RNA using the four ribonucleoside triphosphates as substrates.</text>
</comment>
<keyword evidence="5 8" id="KW-0479">Metal-binding</keyword>
<comment type="subunit">
    <text evidence="8">In plastids the minimal PEP RNA polymerase catalytic core is composed of four subunits: alpha, beta, beta', and beta''. When a (nuclear-encoded) sigma factor is associated with the core the holoenzyme is formed, which can initiate transcription.</text>
</comment>
<keyword evidence="4 8" id="KW-0548">Nucleotidyltransferase</keyword>
<name>A0A6H1XEB4_9CHLO</name>
<dbReference type="Gene3D" id="1.10.150.390">
    <property type="match status" value="1"/>
</dbReference>
<dbReference type="Pfam" id="PF04998">
    <property type="entry name" value="RNA_pol_Rpb1_5"/>
    <property type="match status" value="2"/>
</dbReference>
<geneLocation type="chloroplast" evidence="12"/>
<dbReference type="EMBL" id="MN701588">
    <property type="protein sequence ID" value="QJA13817.1"/>
    <property type="molecule type" value="Genomic_DNA"/>
</dbReference>
<dbReference type="InterPro" id="IPR012756">
    <property type="entry name" value="DNA-dir_RpoC2_beta_pp"/>
</dbReference>
<comment type="similarity">
    <text evidence="8">Belongs to the RNA polymerase beta' chain family. RpoC2 subfamily.</text>
</comment>
<dbReference type="PANTHER" id="PTHR19376">
    <property type="entry name" value="DNA-DIRECTED RNA POLYMERASE"/>
    <property type="match status" value="1"/>
</dbReference>
<keyword evidence="1 8" id="KW-0240">DNA-directed RNA polymerase</keyword>
<feature type="binding site" evidence="8">
    <location>
        <position position="397"/>
    </location>
    <ligand>
        <name>Zn(2+)</name>
        <dbReference type="ChEBI" id="CHEBI:29105"/>
    </ligand>
</feature>
<dbReference type="GO" id="GO:0008270">
    <property type="term" value="F:zinc ion binding"/>
    <property type="evidence" value="ECO:0007669"/>
    <property type="project" value="UniProtKB-UniRule"/>
</dbReference>
<dbReference type="EC" id="2.7.7.6" evidence="8"/>
<comment type="subcellular location">
    <subcellularLocation>
        <location evidence="8">Plastid</location>
        <location evidence="8">Chloroplast</location>
    </subcellularLocation>
</comment>
<evidence type="ECO:0000256" key="8">
    <source>
        <dbReference type="HAMAP-Rule" id="MF_01324"/>
    </source>
</evidence>
<dbReference type="InterPro" id="IPR007083">
    <property type="entry name" value="RNA_pol_Rpb1_4"/>
</dbReference>
<evidence type="ECO:0000256" key="3">
    <source>
        <dbReference type="ARBA" id="ARBA00022679"/>
    </source>
</evidence>
<feature type="binding site" evidence="8">
    <location>
        <position position="394"/>
    </location>
    <ligand>
        <name>Zn(2+)</name>
        <dbReference type="ChEBI" id="CHEBI:29105"/>
    </ligand>
</feature>
<keyword evidence="2 12" id="KW-0934">Plastid</keyword>
<keyword evidence="6 8" id="KW-0862">Zinc</keyword>
<keyword evidence="3 8" id="KW-0808">Transferase</keyword>
<dbReference type="InterPro" id="IPR038120">
    <property type="entry name" value="Rpb1_funnel_sf"/>
</dbReference>
<feature type="domain" description="RNA polymerase Rpb1" evidence="11">
    <location>
        <begin position="177"/>
        <end position="243"/>
    </location>
</feature>
<evidence type="ECO:0000256" key="2">
    <source>
        <dbReference type="ARBA" id="ARBA00022640"/>
    </source>
</evidence>
<evidence type="ECO:0000256" key="9">
    <source>
        <dbReference type="SAM" id="MobiDB-lite"/>
    </source>
</evidence>
<evidence type="ECO:0000256" key="7">
    <source>
        <dbReference type="ARBA" id="ARBA00023163"/>
    </source>
</evidence>
<feature type="domain" description="RNA polymerase Rpb1" evidence="10">
    <location>
        <begin position="2523"/>
        <end position="2580"/>
    </location>
</feature>
<dbReference type="InterPro" id="IPR007081">
    <property type="entry name" value="RNA_pol_Rpb1_5"/>
</dbReference>
<dbReference type="SUPFAM" id="SSF64484">
    <property type="entry name" value="beta and beta-prime subunits of DNA dependent RNA-polymerase"/>
    <property type="match status" value="1"/>
</dbReference>
<dbReference type="GO" id="GO:0003677">
    <property type="term" value="F:DNA binding"/>
    <property type="evidence" value="ECO:0007669"/>
    <property type="project" value="UniProtKB-UniRule"/>
</dbReference>
<dbReference type="Pfam" id="PF05000">
    <property type="entry name" value="RNA_pol_Rpb1_4"/>
    <property type="match status" value="1"/>
</dbReference>
<dbReference type="GO" id="GO:0003899">
    <property type="term" value="F:DNA-directed RNA polymerase activity"/>
    <property type="evidence" value="ECO:0007669"/>
    <property type="project" value="UniProtKB-UniRule"/>
</dbReference>
<protein>
    <recommendedName>
        <fullName evidence="8">DNA-directed RNA polymerase subunit beta''</fullName>
        <ecNumber evidence="8">2.7.7.6</ecNumber>
    </recommendedName>
    <alternativeName>
        <fullName evidence="8">PEP</fullName>
    </alternativeName>
    <alternativeName>
        <fullName evidence="8">Plastid-encoded RNA polymerase subunit beta''</fullName>
        <shortName evidence="8">RNA polymerase subunit beta''</shortName>
    </alternativeName>
</protein>
<dbReference type="GO" id="GO:0006351">
    <property type="term" value="P:DNA-templated transcription"/>
    <property type="evidence" value="ECO:0007669"/>
    <property type="project" value="UniProtKB-UniRule"/>
</dbReference>
<dbReference type="Gene3D" id="1.10.1790.20">
    <property type="match status" value="1"/>
</dbReference>
<evidence type="ECO:0000259" key="11">
    <source>
        <dbReference type="Pfam" id="PF05000"/>
    </source>
</evidence>
<feature type="domain" description="RNA polymerase Rpb1" evidence="10">
    <location>
        <begin position="255"/>
        <end position="483"/>
    </location>
</feature>
<proteinExistence type="inferred from homology"/>
<keyword evidence="7 8" id="KW-0804">Transcription</keyword>